<protein>
    <recommendedName>
        <fullName evidence="3">DUF4221 domain-containing protein</fullName>
    </recommendedName>
</protein>
<evidence type="ECO:0008006" key="3">
    <source>
        <dbReference type="Google" id="ProtNLM"/>
    </source>
</evidence>
<dbReference type="Pfam" id="PF13970">
    <property type="entry name" value="DUF4221"/>
    <property type="match status" value="1"/>
</dbReference>
<dbReference type="RefSeq" id="WP_091544654.1">
    <property type="nucleotide sequence ID" value="NZ_FONY01000015.1"/>
</dbReference>
<dbReference type="AlphaFoldDB" id="A0A1I2FW02"/>
<dbReference type="Proteomes" id="UP000199513">
    <property type="component" value="Unassembled WGS sequence"/>
</dbReference>
<accession>A0A1I2FW02</accession>
<dbReference type="EMBL" id="FONY01000015">
    <property type="protein sequence ID" value="SFF08989.1"/>
    <property type="molecule type" value="Genomic_DNA"/>
</dbReference>
<sequence>MQNTLFYVLITLSTISTFYSCNTSKEANSHNNYQLVLADSIYFPIDSLTSFNNGNDVSYKKIEGKDYLIILNRKINAIQMHDLESKKMTKRIYLEQEGPNGVGIPSYILFQSLDSIFVLSSFLYKISLVNAEGKLLQKYSLLNAGVKFDEATGQAPKVPEDSYAGLPQGGTNTMFIVNNELYMGCIPSITPFIKEFYTKGQVGLKLNLRTKKISYFMPYPEVYRKKMFFPLAYLTEFGSAYNPDKNTLTYSFPCDAKVYEMDLNTNKIASYQASSVYFKEIEIFSTNPAEDPNRAEKEFDFAVSHPHFERIRYDPYRKVYYRNIFLPNDKKKEKNDWHPYVRSNYIILDENFKVLGETLLPEYVGSSYYFINEEGLFLQGLSRNEDEICFYRYELVKK</sequence>
<keyword evidence="2" id="KW-1185">Reference proteome</keyword>
<dbReference type="OrthoDB" id="982523at2"/>
<dbReference type="STRING" id="1003.SAMN04488541_101576"/>
<name>A0A1I2FW02_9BACT</name>
<organism evidence="1 2">
    <name type="scientific">Thermoflexibacter ruber</name>
    <dbReference type="NCBI Taxonomy" id="1003"/>
    <lineage>
        <taxon>Bacteria</taxon>
        <taxon>Pseudomonadati</taxon>
        <taxon>Bacteroidota</taxon>
        <taxon>Cytophagia</taxon>
        <taxon>Cytophagales</taxon>
        <taxon>Thermoflexibacteraceae</taxon>
        <taxon>Thermoflexibacter</taxon>
    </lineage>
</organism>
<gene>
    <name evidence="1" type="ORF">SAMN04488541_101576</name>
</gene>
<dbReference type="InterPro" id="IPR025316">
    <property type="entry name" value="DUF4221"/>
</dbReference>
<proteinExistence type="predicted"/>
<evidence type="ECO:0000313" key="2">
    <source>
        <dbReference type="Proteomes" id="UP000199513"/>
    </source>
</evidence>
<evidence type="ECO:0000313" key="1">
    <source>
        <dbReference type="EMBL" id="SFF08989.1"/>
    </source>
</evidence>
<reference evidence="1 2" key="1">
    <citation type="submission" date="2016-10" db="EMBL/GenBank/DDBJ databases">
        <authorList>
            <person name="de Groot N.N."/>
        </authorList>
    </citation>
    <scope>NUCLEOTIDE SEQUENCE [LARGE SCALE GENOMIC DNA]</scope>
    <source>
        <strain>GEY</strain>
        <strain evidence="2">DSM 9560</strain>
    </source>
</reference>